<reference evidence="2 3" key="2">
    <citation type="submission" date="2018-10" db="EMBL/GenBank/DDBJ databases">
        <authorList>
            <consortium name="Pathogen Informatics"/>
        </authorList>
    </citation>
    <scope>NUCLEOTIDE SEQUENCE [LARGE SCALE GENOMIC DNA]</scope>
</reference>
<feature type="region of interest" description="Disordered" evidence="1">
    <location>
        <begin position="62"/>
        <end position="86"/>
    </location>
</feature>
<feature type="compositionally biased region" description="Polar residues" evidence="1">
    <location>
        <begin position="62"/>
        <end position="71"/>
    </location>
</feature>
<evidence type="ECO:0000313" key="4">
    <source>
        <dbReference type="WBParaSite" id="EVEC_0000590801-mRNA-1"/>
    </source>
</evidence>
<dbReference type="EMBL" id="UXUI01008189">
    <property type="protein sequence ID" value="VDD90768.1"/>
    <property type="molecule type" value="Genomic_DNA"/>
</dbReference>
<keyword evidence="3" id="KW-1185">Reference proteome</keyword>
<dbReference type="Proteomes" id="UP000274131">
    <property type="component" value="Unassembled WGS sequence"/>
</dbReference>
<protein>
    <submittedName>
        <fullName evidence="4">BESS domain-containing protein</fullName>
    </submittedName>
</protein>
<evidence type="ECO:0000313" key="2">
    <source>
        <dbReference type="EMBL" id="VDD90768.1"/>
    </source>
</evidence>
<accession>A0A0N4V6L8</accession>
<proteinExistence type="predicted"/>
<organism evidence="4">
    <name type="scientific">Enterobius vermicularis</name>
    <name type="common">Human pinworm</name>
    <dbReference type="NCBI Taxonomy" id="51028"/>
    <lineage>
        <taxon>Eukaryota</taxon>
        <taxon>Metazoa</taxon>
        <taxon>Ecdysozoa</taxon>
        <taxon>Nematoda</taxon>
        <taxon>Chromadorea</taxon>
        <taxon>Rhabditida</taxon>
        <taxon>Spirurina</taxon>
        <taxon>Oxyuridomorpha</taxon>
        <taxon>Oxyuroidea</taxon>
        <taxon>Oxyuridae</taxon>
        <taxon>Enterobius</taxon>
    </lineage>
</organism>
<feature type="compositionally biased region" description="Low complexity" evidence="1">
    <location>
        <begin position="72"/>
        <end position="86"/>
    </location>
</feature>
<reference evidence="4" key="1">
    <citation type="submission" date="2017-02" db="UniProtKB">
        <authorList>
            <consortium name="WormBaseParasite"/>
        </authorList>
    </citation>
    <scope>IDENTIFICATION</scope>
</reference>
<dbReference type="WBParaSite" id="EVEC_0000590801-mRNA-1">
    <property type="protein sequence ID" value="EVEC_0000590801-mRNA-1"/>
    <property type="gene ID" value="EVEC_0000590801"/>
</dbReference>
<gene>
    <name evidence="2" type="ORF">EVEC_LOCUS5519</name>
</gene>
<sequence>MDRNSAIYENLSMPDFRLDYSPLKKNMLEDDTLVHPQEPATDATLAKLAFWVPYHQQSSKTNGNLLNFSPHSLNSDSNSASQQQNAAPLQYGMSRLLANSAQSLSIATTYPTNTVSQSATNKIQSSVPDLSQQFITNRSTQNAFITASPRTPTTMPGNILLSCRYQLPQITTMRSPTTQVQAPFMSQYPPQILQQLQATQERSRTLAYARLLLHGGLNAQAARAPTKNETKTETQIRTKGKEPRAKVQGECQRNGAPTSRRRFNKRYRTTNVQTQNECSAVKFRQCPHQNIVAGKQNQTMARQELTAYKVQNWQKRTEENKKSQQVKEQATQTTADFLQMQASKREEWRIVEAGFRPLASNLYQPLKSMLNSECQKQLQGLHTLNCLQTANAAMLKKNRDVDNATAGNGKQLNLPVTIISGTSNAFLLPNRSMNIRTTVSSTNASEDIRPCTNLSWNHFVQEPIRLQQ</sequence>
<evidence type="ECO:0000313" key="3">
    <source>
        <dbReference type="Proteomes" id="UP000274131"/>
    </source>
</evidence>
<name>A0A0N4V6L8_ENTVE</name>
<evidence type="ECO:0000256" key="1">
    <source>
        <dbReference type="SAM" id="MobiDB-lite"/>
    </source>
</evidence>
<dbReference type="AlphaFoldDB" id="A0A0N4V6L8"/>
<feature type="region of interest" description="Disordered" evidence="1">
    <location>
        <begin position="220"/>
        <end position="258"/>
    </location>
</feature>
<feature type="compositionally biased region" description="Basic and acidic residues" evidence="1">
    <location>
        <begin position="226"/>
        <end position="247"/>
    </location>
</feature>